<dbReference type="Proteomes" id="UP000807306">
    <property type="component" value="Unassembled WGS sequence"/>
</dbReference>
<accession>A0A9P6E9W5</accession>
<evidence type="ECO:0000313" key="1">
    <source>
        <dbReference type="EMBL" id="KAF9525443.1"/>
    </source>
</evidence>
<sequence length="66" mass="7389">MSTSTFENLRPSPTALWFQISSCSCSFLRGRCGSSIFSGITQCRAACCKIFRPRGRYSEAGRRRTT</sequence>
<name>A0A9P6E9W5_9AGAR</name>
<gene>
    <name evidence="1" type="ORF">CPB83DRAFT_550093</name>
</gene>
<organism evidence="1 2">
    <name type="scientific">Crepidotus variabilis</name>
    <dbReference type="NCBI Taxonomy" id="179855"/>
    <lineage>
        <taxon>Eukaryota</taxon>
        <taxon>Fungi</taxon>
        <taxon>Dikarya</taxon>
        <taxon>Basidiomycota</taxon>
        <taxon>Agaricomycotina</taxon>
        <taxon>Agaricomycetes</taxon>
        <taxon>Agaricomycetidae</taxon>
        <taxon>Agaricales</taxon>
        <taxon>Agaricineae</taxon>
        <taxon>Crepidotaceae</taxon>
        <taxon>Crepidotus</taxon>
    </lineage>
</organism>
<keyword evidence="2" id="KW-1185">Reference proteome</keyword>
<proteinExistence type="predicted"/>
<evidence type="ECO:0000313" key="2">
    <source>
        <dbReference type="Proteomes" id="UP000807306"/>
    </source>
</evidence>
<dbReference type="AlphaFoldDB" id="A0A9P6E9W5"/>
<dbReference type="EMBL" id="MU157884">
    <property type="protein sequence ID" value="KAF9525443.1"/>
    <property type="molecule type" value="Genomic_DNA"/>
</dbReference>
<comment type="caution">
    <text evidence="1">The sequence shown here is derived from an EMBL/GenBank/DDBJ whole genome shotgun (WGS) entry which is preliminary data.</text>
</comment>
<protein>
    <submittedName>
        <fullName evidence="1">Uncharacterized protein</fullName>
    </submittedName>
</protein>
<reference evidence="1" key="1">
    <citation type="submission" date="2020-11" db="EMBL/GenBank/DDBJ databases">
        <authorList>
            <consortium name="DOE Joint Genome Institute"/>
            <person name="Ahrendt S."/>
            <person name="Riley R."/>
            <person name="Andreopoulos W."/>
            <person name="Labutti K."/>
            <person name="Pangilinan J."/>
            <person name="Ruiz-Duenas F.J."/>
            <person name="Barrasa J.M."/>
            <person name="Sanchez-Garcia M."/>
            <person name="Camarero S."/>
            <person name="Miyauchi S."/>
            <person name="Serrano A."/>
            <person name="Linde D."/>
            <person name="Babiker R."/>
            <person name="Drula E."/>
            <person name="Ayuso-Fernandez I."/>
            <person name="Pacheco R."/>
            <person name="Padilla G."/>
            <person name="Ferreira P."/>
            <person name="Barriuso J."/>
            <person name="Kellner H."/>
            <person name="Castanera R."/>
            <person name="Alfaro M."/>
            <person name="Ramirez L."/>
            <person name="Pisabarro A.G."/>
            <person name="Kuo A."/>
            <person name="Tritt A."/>
            <person name="Lipzen A."/>
            <person name="He G."/>
            <person name="Yan M."/>
            <person name="Ng V."/>
            <person name="Cullen D."/>
            <person name="Martin F."/>
            <person name="Rosso M.-N."/>
            <person name="Henrissat B."/>
            <person name="Hibbett D."/>
            <person name="Martinez A.T."/>
            <person name="Grigoriev I.V."/>
        </authorList>
    </citation>
    <scope>NUCLEOTIDE SEQUENCE</scope>
    <source>
        <strain evidence="1">CBS 506.95</strain>
    </source>
</reference>